<name>A0A9X1XRG5_9FLAO</name>
<proteinExistence type="predicted"/>
<comment type="caution">
    <text evidence="1">The sequence shown here is derived from an EMBL/GenBank/DDBJ whole genome shotgun (WGS) entry which is preliminary data.</text>
</comment>
<reference evidence="1" key="1">
    <citation type="submission" date="2022-04" db="EMBL/GenBank/DDBJ databases">
        <title>Flavobacterium pygoscelis sp. nov. isolated from Chinstrap chick (Pygoscelis antarcticus).</title>
        <authorList>
            <person name="Irgang R."/>
            <person name="Poblete-Morales M."/>
            <person name="Avendano-Herrera R."/>
        </authorList>
    </citation>
    <scope>NUCLEOTIDE SEQUENCE</scope>
    <source>
        <strain evidence="1">I-SCBP12n</strain>
    </source>
</reference>
<dbReference type="Proteomes" id="UP001139260">
    <property type="component" value="Unassembled WGS sequence"/>
</dbReference>
<protein>
    <submittedName>
        <fullName evidence="1">Uncharacterized protein</fullName>
    </submittedName>
</protein>
<organism evidence="1 2">
    <name type="scientific">Flavobacterium pygoscelis</name>
    <dbReference type="NCBI Taxonomy" id="2893176"/>
    <lineage>
        <taxon>Bacteria</taxon>
        <taxon>Pseudomonadati</taxon>
        <taxon>Bacteroidota</taxon>
        <taxon>Flavobacteriia</taxon>
        <taxon>Flavobacteriales</taxon>
        <taxon>Flavobacteriaceae</taxon>
        <taxon>Flavobacterium</taxon>
    </lineage>
</organism>
<gene>
    <name evidence="1" type="ORF">MW871_08575</name>
</gene>
<keyword evidence="2" id="KW-1185">Reference proteome</keyword>
<dbReference type="AlphaFoldDB" id="A0A9X1XRG5"/>
<accession>A0A9X1XRG5</accession>
<dbReference type="RefSeq" id="WP_188049558.1">
    <property type="nucleotide sequence ID" value="NZ_JALNUB010000004.1"/>
</dbReference>
<dbReference type="EMBL" id="JALNUB010000004">
    <property type="protein sequence ID" value="MCK8141947.1"/>
    <property type="molecule type" value="Genomic_DNA"/>
</dbReference>
<sequence>MIKSFFSVFMSVLFLLITSQQALVILRFKLNQDVIEKEFCENKNRPELNCHGKCHLKKELKQTESKDLELKNFYKNFDLTFVYRADFVFKAPYFIAFPRKIGYAEIRHSEPYLDIFVPPPLVV</sequence>
<evidence type="ECO:0000313" key="1">
    <source>
        <dbReference type="EMBL" id="MCK8141947.1"/>
    </source>
</evidence>
<evidence type="ECO:0000313" key="2">
    <source>
        <dbReference type="Proteomes" id="UP001139260"/>
    </source>
</evidence>